<organism evidence="2 3">
    <name type="scientific">Glarea lozoyensis (strain ATCC 20868 / MF5171)</name>
    <dbReference type="NCBI Taxonomy" id="1116229"/>
    <lineage>
        <taxon>Eukaryota</taxon>
        <taxon>Fungi</taxon>
        <taxon>Dikarya</taxon>
        <taxon>Ascomycota</taxon>
        <taxon>Pezizomycotina</taxon>
        <taxon>Leotiomycetes</taxon>
        <taxon>Helotiales</taxon>
        <taxon>Helotiaceae</taxon>
        <taxon>Glarea</taxon>
    </lineage>
</organism>
<dbReference type="GeneID" id="19465331"/>
<reference evidence="2 3" key="1">
    <citation type="journal article" date="2013" name="BMC Genomics">
        <title>Genomics-driven discovery of the pneumocandin biosynthetic gene cluster in the fungus Glarea lozoyensis.</title>
        <authorList>
            <person name="Chen L."/>
            <person name="Yue Q."/>
            <person name="Zhang X."/>
            <person name="Xiang M."/>
            <person name="Wang C."/>
            <person name="Li S."/>
            <person name="Che Y."/>
            <person name="Ortiz-Lopez F.J."/>
            <person name="Bills G.F."/>
            <person name="Liu X."/>
            <person name="An Z."/>
        </authorList>
    </citation>
    <scope>NUCLEOTIDE SEQUENCE [LARGE SCALE GENOMIC DNA]</scope>
    <source>
        <strain evidence="3">ATCC 20868 / MF5171</strain>
    </source>
</reference>
<dbReference type="KEGG" id="glz:GLAREA_06277"/>
<dbReference type="Proteomes" id="UP000016922">
    <property type="component" value="Unassembled WGS sequence"/>
</dbReference>
<gene>
    <name evidence="2" type="ORF">GLAREA_06277</name>
</gene>
<evidence type="ECO:0000313" key="2">
    <source>
        <dbReference type="EMBL" id="EPE33265.1"/>
    </source>
</evidence>
<evidence type="ECO:0000313" key="3">
    <source>
        <dbReference type="Proteomes" id="UP000016922"/>
    </source>
</evidence>
<name>S3D6A8_GLAL2</name>
<keyword evidence="3" id="KW-1185">Reference proteome</keyword>
<dbReference type="RefSeq" id="XP_008079882.1">
    <property type="nucleotide sequence ID" value="XM_008081691.1"/>
</dbReference>
<dbReference type="AlphaFoldDB" id="S3D6A8"/>
<protein>
    <submittedName>
        <fullName evidence="2">Uncharacterized protein</fullName>
    </submittedName>
</protein>
<dbReference type="EMBL" id="KE145358">
    <property type="protein sequence ID" value="EPE33265.1"/>
    <property type="molecule type" value="Genomic_DNA"/>
</dbReference>
<feature type="region of interest" description="Disordered" evidence="1">
    <location>
        <begin position="1"/>
        <end position="21"/>
    </location>
</feature>
<sequence length="117" mass="13113">MASSAAEQALERKVYVRGPSGNPEKYISVHEIGDAILKEYKAAEDAFEAACAIERDSSPNAEIIRRRRARSVLDVAVKEKFINHEPSDPEITRREHNRLTYTYTPIDPAVLNNGRGC</sequence>
<evidence type="ECO:0000256" key="1">
    <source>
        <dbReference type="SAM" id="MobiDB-lite"/>
    </source>
</evidence>
<dbReference type="HOGENOM" id="CLU_2085059_0_0_1"/>
<accession>S3D6A8</accession>
<proteinExistence type="predicted"/>